<dbReference type="NCBIfam" id="NF033587">
    <property type="entry name" value="transpos_IS6"/>
    <property type="match status" value="1"/>
</dbReference>
<name>A0A4P7DA27_9BURK</name>
<keyword evidence="5" id="KW-0614">Plasmid</keyword>
<dbReference type="InterPro" id="IPR012337">
    <property type="entry name" value="RNaseH-like_sf"/>
</dbReference>
<keyword evidence="6" id="KW-1185">Reference proteome</keyword>
<keyword evidence="1" id="KW-0815">Transposition</keyword>
<dbReference type="GO" id="GO:0032196">
    <property type="term" value="P:transposition"/>
    <property type="evidence" value="ECO:0007669"/>
    <property type="project" value="UniProtKB-KW"/>
</dbReference>
<dbReference type="EMBL" id="CP038152">
    <property type="protein sequence ID" value="QBR04100.1"/>
    <property type="molecule type" value="Genomic_DNA"/>
</dbReference>
<dbReference type="GO" id="GO:0006310">
    <property type="term" value="P:DNA recombination"/>
    <property type="evidence" value="ECO:0007669"/>
    <property type="project" value="UniProtKB-KW"/>
</dbReference>
<dbReference type="InterPro" id="IPR047930">
    <property type="entry name" value="Transpos_IS6"/>
</dbReference>
<dbReference type="InterPro" id="IPR052183">
    <property type="entry name" value="IS_Transposase"/>
</dbReference>
<dbReference type="Pfam" id="PF13610">
    <property type="entry name" value="DDE_Tnp_IS240"/>
    <property type="match status" value="1"/>
</dbReference>
<sequence length="239" mass="27951">MSMLKSLEELFGGRHFDREIIILCVRWYLRYKLSLRDLVEMMAERGLSLAHTTILRWVRRYTPEFVKRRNRSTTPTGRSWRVDETYLKIRGRWVYLYRAVDRAGQTVDFMLRARRDVSAAKAFFSKAIRHQGQSPETITLDGYAASHRAVREMKADGLLPEDTMVRSSKYLNNVIEQDHRHIKSRTNVMLGFKRFRSAAITISGIELMHRIRKGQFDLAKFGLKNVTAPAVWNVVLSTR</sequence>
<dbReference type="KEGG" id="ppai:E1956_43890"/>
<keyword evidence="2" id="KW-0238">DNA-binding</keyword>
<geneLocation type="plasmid" evidence="5 6">
    <name>unnamed1</name>
</geneLocation>
<evidence type="ECO:0000259" key="4">
    <source>
        <dbReference type="Pfam" id="PF13610"/>
    </source>
</evidence>
<evidence type="ECO:0000256" key="1">
    <source>
        <dbReference type="ARBA" id="ARBA00022578"/>
    </source>
</evidence>
<accession>A0A4P7DA27</accession>
<dbReference type="InterPro" id="IPR032874">
    <property type="entry name" value="DDE_dom"/>
</dbReference>
<evidence type="ECO:0000313" key="5">
    <source>
        <dbReference type="EMBL" id="QBR04100.1"/>
    </source>
</evidence>
<dbReference type="Proteomes" id="UP000295727">
    <property type="component" value="Plasmid unnamed1"/>
</dbReference>
<feature type="domain" description="DDE" evidence="4">
    <location>
        <begin position="78"/>
        <end position="215"/>
    </location>
</feature>
<dbReference type="SUPFAM" id="SSF53098">
    <property type="entry name" value="Ribonuclease H-like"/>
    <property type="match status" value="1"/>
</dbReference>
<dbReference type="RefSeq" id="WP_134760155.1">
    <property type="nucleotide sequence ID" value="NZ_CP038152.1"/>
</dbReference>
<proteinExistence type="predicted"/>
<dbReference type="PANTHER" id="PTHR35528:SF3">
    <property type="entry name" value="BLL1675 PROTEIN"/>
    <property type="match status" value="1"/>
</dbReference>
<reference evidence="5 6" key="1">
    <citation type="submission" date="2019-03" db="EMBL/GenBank/DDBJ databases">
        <title>Paraburkholderia sp. 7MH5, isolated from subtropical forest soil.</title>
        <authorList>
            <person name="Gao Z.-H."/>
            <person name="Qiu L.-H."/>
        </authorList>
    </citation>
    <scope>NUCLEOTIDE SEQUENCE [LARGE SCALE GENOMIC DNA]</scope>
    <source>
        <strain evidence="5 6">7MH5</strain>
        <plasmid evidence="5 6">unnamed1</plasmid>
    </source>
</reference>
<dbReference type="GO" id="GO:0003677">
    <property type="term" value="F:DNA binding"/>
    <property type="evidence" value="ECO:0007669"/>
    <property type="project" value="UniProtKB-KW"/>
</dbReference>
<organism evidence="5 6">
    <name type="scientific">Paraburkholderia pallida</name>
    <dbReference type="NCBI Taxonomy" id="2547399"/>
    <lineage>
        <taxon>Bacteria</taxon>
        <taxon>Pseudomonadati</taxon>
        <taxon>Pseudomonadota</taxon>
        <taxon>Betaproteobacteria</taxon>
        <taxon>Burkholderiales</taxon>
        <taxon>Burkholderiaceae</taxon>
        <taxon>Paraburkholderia</taxon>
    </lineage>
</organism>
<dbReference type="AlphaFoldDB" id="A0A4P7DA27"/>
<keyword evidence="3" id="KW-0233">DNA recombination</keyword>
<gene>
    <name evidence="5" type="ORF">E1956_43890</name>
</gene>
<evidence type="ECO:0000256" key="3">
    <source>
        <dbReference type="ARBA" id="ARBA00023172"/>
    </source>
</evidence>
<evidence type="ECO:0000256" key="2">
    <source>
        <dbReference type="ARBA" id="ARBA00023125"/>
    </source>
</evidence>
<evidence type="ECO:0000313" key="6">
    <source>
        <dbReference type="Proteomes" id="UP000295727"/>
    </source>
</evidence>
<dbReference type="OrthoDB" id="4315389at2"/>
<protein>
    <submittedName>
        <fullName evidence="5">IS6 family transposase</fullName>
    </submittedName>
</protein>
<dbReference type="PANTHER" id="PTHR35528">
    <property type="entry name" value="BLL1675 PROTEIN"/>
    <property type="match status" value="1"/>
</dbReference>